<organism evidence="1 2">
    <name type="scientific">Xylaria curta</name>
    <dbReference type="NCBI Taxonomy" id="42375"/>
    <lineage>
        <taxon>Eukaryota</taxon>
        <taxon>Fungi</taxon>
        <taxon>Dikarya</taxon>
        <taxon>Ascomycota</taxon>
        <taxon>Pezizomycotina</taxon>
        <taxon>Sordariomycetes</taxon>
        <taxon>Xylariomycetidae</taxon>
        <taxon>Xylariales</taxon>
        <taxon>Xylariaceae</taxon>
        <taxon>Xylaria</taxon>
    </lineage>
</organism>
<reference evidence="1" key="1">
    <citation type="submission" date="2022-10" db="EMBL/GenBank/DDBJ databases">
        <title>Genome Sequence of Xylaria curta.</title>
        <authorList>
            <person name="Buettner E."/>
        </authorList>
    </citation>
    <scope>NUCLEOTIDE SEQUENCE</scope>
    <source>
        <strain evidence="1">Babe10</strain>
    </source>
</reference>
<proteinExistence type="predicted"/>
<name>A0ACC1PLT6_9PEZI</name>
<accession>A0ACC1PLT6</accession>
<dbReference type="EMBL" id="JAPDGR010000155">
    <property type="protein sequence ID" value="KAJ2994843.1"/>
    <property type="molecule type" value="Genomic_DNA"/>
</dbReference>
<evidence type="ECO:0000313" key="1">
    <source>
        <dbReference type="EMBL" id="KAJ2994843.1"/>
    </source>
</evidence>
<gene>
    <name evidence="1" type="ORF">NUW58_g1438</name>
</gene>
<keyword evidence="2" id="KW-1185">Reference proteome</keyword>
<protein>
    <submittedName>
        <fullName evidence="1">Uncharacterized protein</fullName>
    </submittedName>
</protein>
<evidence type="ECO:0000313" key="2">
    <source>
        <dbReference type="Proteomes" id="UP001143856"/>
    </source>
</evidence>
<comment type="caution">
    <text evidence="1">The sequence shown here is derived from an EMBL/GenBank/DDBJ whole genome shotgun (WGS) entry which is preliminary data.</text>
</comment>
<sequence length="949" mass="107625">MSAEIELDHYRERAPVLGGKGQATEAYERGDGATAKQLSNEGKRHASEADKLFKKASKVIFDANNRGIEEDAIDLHGQYVTDAERIVTDRIRHDQRAGKTHLHVIVGQGHHSVDHKQKIRPAIEQLCDELGLKYAIEENAGRIYVNLKGDDITHVPLPQHGGHQHHPQQNYVDQQQHYSGQHQQHHGGHNQEQEQYDDIERFVKKLVDKFCCVVIRKLDLRPLMAEPPNISELPKDPNNEDIDELEKRYNVYVYDFSPEAADAKRLKCSLCALLLRCLDKTNKRGWLGYMKCVCTLRPRFDRFTSDGQGAMLIHREQIWVEFQPINREILLEMVDAPELGATGRRGLITSIADPDLLRSWLKICDTKHSHPDIPGTALSRMQAIISNRIFRAVNTSTGSVEILTSLPKFAALSYVWGSDSGPQKNRPLEGGPVLDYSPTIRDSIIMARSLGYEWLWADRACIDQNSKQEKAELIPFMKDIYTAADLTIVAACTAWGMPNGLHGSQNTPRYAEAPIIIAPSVAVSPILHPFQNQINSSVWNSRGWTFQEHVFSRRLLFVFNTEMAFSCGQEVFRETTGCRPVVEHEDPIPRWGKGMQPMEGDICNAERLQKILRGKAVKTEEMLNTERFVKSVEEYCRRDLTVHEDRVLAFGGVILAATGPIDQASEQAFLRHGHPLRFCEALLAWKPGLASGPCFHHKKTTTVFSAPSWSWASTGRQVDIEMEIAGSRGTHEWLHCSQLPNHDILGLPTNTYEEYIDHLLDVPLPDELIGDQSWAKSLPHVLDPSREEESTTKPAFTSVPHNKLHILTLVFDARVVRGEHPWNGHIVMTLEDGGATWVVTKREYLKRDATGEWRIREEYEHKCPCDGWSPRPQRPPFGTFAIITGHTYPGPAESNDVHFHLAVMLLHPEGQQDTYSRLGVSHLTEIWKGSQLIETIKRGRPRWQYIHLI</sequence>
<dbReference type="Proteomes" id="UP001143856">
    <property type="component" value="Unassembled WGS sequence"/>
</dbReference>